<dbReference type="GO" id="GO:0006623">
    <property type="term" value="P:protein targeting to vacuole"/>
    <property type="evidence" value="ECO:0007669"/>
    <property type="project" value="TreeGrafter"/>
</dbReference>
<organism evidence="5 6">
    <name type="scientific">Acanthosepion pharaonis</name>
    <name type="common">Pharaoh cuttlefish</name>
    <name type="synonym">Sepia pharaonis</name>
    <dbReference type="NCBI Taxonomy" id="158019"/>
    <lineage>
        <taxon>Eukaryota</taxon>
        <taxon>Metazoa</taxon>
        <taxon>Spiralia</taxon>
        <taxon>Lophotrochozoa</taxon>
        <taxon>Mollusca</taxon>
        <taxon>Cephalopoda</taxon>
        <taxon>Coleoidea</taxon>
        <taxon>Decapodiformes</taxon>
        <taxon>Sepiida</taxon>
        <taxon>Sepiina</taxon>
        <taxon>Sepiidae</taxon>
        <taxon>Acanthosepion</taxon>
    </lineage>
</organism>
<dbReference type="OrthoDB" id="272810at2759"/>
<evidence type="ECO:0000259" key="4">
    <source>
        <dbReference type="Pfam" id="PF12624"/>
    </source>
</evidence>
<feature type="region of interest" description="Disordered" evidence="2">
    <location>
        <begin position="447"/>
        <end position="471"/>
    </location>
</feature>
<keyword evidence="3" id="KW-1133">Transmembrane helix</keyword>
<evidence type="ECO:0000313" key="5">
    <source>
        <dbReference type="EMBL" id="CAE1274660.1"/>
    </source>
</evidence>
<comment type="caution">
    <text evidence="5">The sequence shown here is derived from an EMBL/GenBank/DDBJ whole genome shotgun (WGS) entry which is preliminary data.</text>
</comment>
<dbReference type="InterPro" id="IPR026854">
    <property type="entry name" value="VPS13_N"/>
</dbReference>
<evidence type="ECO:0000256" key="2">
    <source>
        <dbReference type="SAM" id="MobiDB-lite"/>
    </source>
</evidence>
<feature type="domain" description="Chorein N-terminal" evidence="4">
    <location>
        <begin position="1"/>
        <end position="940"/>
    </location>
</feature>
<feature type="transmembrane region" description="Helical" evidence="3">
    <location>
        <begin position="1734"/>
        <end position="1753"/>
    </location>
</feature>
<feature type="region of interest" description="Disordered" evidence="2">
    <location>
        <begin position="1496"/>
        <end position="1550"/>
    </location>
</feature>
<dbReference type="GO" id="GO:0007005">
    <property type="term" value="P:mitochondrion organization"/>
    <property type="evidence" value="ECO:0007669"/>
    <property type="project" value="TreeGrafter"/>
</dbReference>
<feature type="transmembrane region" description="Helical" evidence="3">
    <location>
        <begin position="1868"/>
        <end position="1889"/>
    </location>
</feature>
<keyword evidence="6" id="KW-1185">Reference proteome</keyword>
<dbReference type="Pfam" id="PF12624">
    <property type="entry name" value="VPS13_N"/>
    <property type="match status" value="1"/>
</dbReference>
<keyword evidence="3" id="KW-0472">Membrane</keyword>
<dbReference type="GO" id="GO:0045053">
    <property type="term" value="P:protein retention in Golgi apparatus"/>
    <property type="evidence" value="ECO:0007669"/>
    <property type="project" value="TreeGrafter"/>
</dbReference>
<feature type="transmembrane region" description="Helical" evidence="3">
    <location>
        <begin position="1807"/>
        <end position="1828"/>
    </location>
</feature>
<name>A0A812CQV2_ACAPH</name>
<feature type="compositionally biased region" description="Low complexity" evidence="2">
    <location>
        <begin position="1520"/>
        <end position="1536"/>
    </location>
</feature>
<feature type="transmembrane region" description="Helical" evidence="3">
    <location>
        <begin position="1901"/>
        <end position="1922"/>
    </location>
</feature>
<reference evidence="5" key="1">
    <citation type="submission" date="2021-01" db="EMBL/GenBank/DDBJ databases">
        <authorList>
            <person name="Li R."/>
            <person name="Bekaert M."/>
        </authorList>
    </citation>
    <scope>NUCLEOTIDE SEQUENCE</scope>
    <source>
        <strain evidence="5">Farmed</strain>
    </source>
</reference>
<keyword evidence="1" id="KW-0813">Transport</keyword>
<proteinExistence type="predicted"/>
<dbReference type="Proteomes" id="UP000597762">
    <property type="component" value="Unassembled WGS sequence"/>
</dbReference>
<feature type="region of interest" description="Disordered" evidence="2">
    <location>
        <begin position="1076"/>
        <end position="1098"/>
    </location>
</feature>
<evidence type="ECO:0000313" key="6">
    <source>
        <dbReference type="Proteomes" id="UP000597762"/>
    </source>
</evidence>
<dbReference type="PANTHER" id="PTHR16166:SF141">
    <property type="entry name" value="INTERMEMBRANE LIPID TRANSFER PROTEIN VPS13D"/>
    <property type="match status" value="1"/>
</dbReference>
<feature type="region of interest" description="Disordered" evidence="2">
    <location>
        <begin position="749"/>
        <end position="770"/>
    </location>
</feature>
<sequence>MLNRLAAWVVNNYIGEYVENLNRDSVYVGLLAGAVQLDDLILKKDVFNQFGLPLQLKKGSIRKISLKIPMTRIHSEPWVITIEGVNIIVEPMKHADCDKIERKKLYHSKKQFALDTVDDMLKQSGKVKGASGSWLVTLTSIASNILENLQLRVNDVHIRYEDNEMNPSCPFAVGVDIDSLIAQSTDENWKPCFVYRDNTDMMFKLVELNKLSLYFDTNAQMVGDLTMTEIVELLQSKKSLRNGYESHDYTLFPTNARAHIKRNTSEKPLKSASMPRVSIDITIEEVAVSLSNVQYKLLVYWTRELDKQDRLYRCLKWRPDVSVKESPKQWWDYAITAHLFFMSGRPRDFSLKKSVQRARDIINYYKAYCAYLGQTSSPTMLEHQKKMEDELNIEEIKVLRLLAFDTVSKETKENTAKTSTPVTPTPEEYKTGYLQGWLSWAVGTSEPLSPETLPEGSEEPSSSEEASQERVDLEKELMDIMNKAMDSDTFYKRDKVFATLNFCLQKGSLKLLTSTEHESTVRDMLVAECNDVNIQVEARPQVGAYKFCISLGIFELQDRLTKESCFPHLILPNPKAISYTFRRMRFGKPIAKTTTIQEIPTAESGIDPKDKIFELTFEKNPANSSRVYRIYVKTQSIAIICNPYTVKELKDFLSVSQSGFGCQDTGQTLTDAAYKKYQNLKFHTKTELQNRWRELLQGKKVPQKNRIEIKLDIAAPKIIVPESFFDQNTTMVVFDLGYLSFQNAQPGNFNQISPDSEDQDEEFLTPSQSPVNEPDVPVAVEIAVPQQLSTESMDESFYEKYKVVLEDMQVLIGQTHDNWKAAHSRGNSRVHLLDKFSIELLLERRLVFTTDPEWPSAKLSGTLPSLTIHADQRKIKALCTCMAQLNTLQKTSKPKLKSSVSVYQSLETEPVDLGVPSASLLNLVTEKDNEKDKQDQQKLESSVLLVSEFSVNKLSLEINSRGRPITELQVDHVQSKLVKMSKEATITLTVHSLSDMREEGGTEPSQEGEALITLHIQFIASNSPNNPTNEKVGKADIQFNSLDVIANQETLTEIMSFFHSTMKEVTKYTAKCGKESATANQGDQQKPTDSRKQPNSVSKSISHMCIGMTADFHRLNILLVRLEDSETGRSAKKVATVTMSNAQINARLSEKLEVAGSLEGFHIVNITAEAHRHQYILQVGKLSALPSFSSTHDMVHLYTTTAAAGTSGGASDTQESGRDNTGGSSYALTFQLERYLDRSNPLSSSFPNLPLNDSLIYKSITMSKQDVMVQIRMASVCYIHSPLFLRELTECLSDFKDYTYNVASSIKHAAKEVARGLVAKRTDTISGGTGLEHSPHNLRKSQSQSLEMNDFFPPDLSFSEDMWVPGTGAPATEEPELHITIDMRVDTPIVFLPRKQTSSEVLMACLGEISIENMMGYMRDIKDVKDQINIRVDKMSLYAVNLSTFNIYERVFNWRGLDIEQLFSDEMFCKCSPVLYDTNLEITIHVLEFDITRPPTMAESSPLHPQPESHSTVPEENLCSQPASSQSSSLPHSFSSGERGGKDVPSQPVPQPSISVSIVMATPCKLVVSKPVYEQILETRHNLTLGSVEDDSVSFSLYSETDADGAPIPGISVLKLDSSSESDVSKITRTASSDSSHSTKTIPASLPMEARFEVPIFSIEMCGDFGPDSQKGLVDLSLQDLVLVYHRAGNYVSSFDLSLKSLTMEDLLQKKDSKHRYLMLSSQKEDPEPKDENYFLFSHFFMVLISCHLFLLLPFLPLIPPPSFLATYSSSFLSCHLFLLLPFLPLIPPPSFLATYSSSFLSCHLFLLLPFLPLLFLLLPFLPLFLLLPFLPLIPPPSFLATYSSSFLSCHLFLLLPFLPLIPPPSFLAISSSFLSCHLFLLLPFLPLIPPPSFLATYSSSFLSCHLFLLILLLLIFSPSSFFHISSYPFYYTILFFIFFISKLVHY</sequence>
<dbReference type="InterPro" id="IPR026847">
    <property type="entry name" value="VPS13"/>
</dbReference>
<feature type="transmembrane region" description="Helical" evidence="3">
    <location>
        <begin position="1840"/>
        <end position="1862"/>
    </location>
</feature>
<dbReference type="PANTHER" id="PTHR16166">
    <property type="entry name" value="VACUOLAR PROTEIN SORTING-ASSOCIATED PROTEIN VPS13"/>
    <property type="match status" value="1"/>
</dbReference>
<dbReference type="EMBL" id="CAHIKZ030001797">
    <property type="protein sequence ID" value="CAE1274660.1"/>
    <property type="molecule type" value="Genomic_DNA"/>
</dbReference>
<evidence type="ECO:0000256" key="1">
    <source>
        <dbReference type="ARBA" id="ARBA00022448"/>
    </source>
</evidence>
<feature type="transmembrane region" description="Helical" evidence="3">
    <location>
        <begin position="1765"/>
        <end position="1787"/>
    </location>
</feature>
<keyword evidence="3" id="KW-0812">Transmembrane</keyword>
<protein>
    <submittedName>
        <fullName evidence="5">VPS13D</fullName>
    </submittedName>
</protein>
<accession>A0A812CQV2</accession>
<gene>
    <name evidence="5" type="ORF">SPHA_38995</name>
</gene>
<evidence type="ECO:0000256" key="3">
    <source>
        <dbReference type="SAM" id="Phobius"/>
    </source>
</evidence>
<feature type="transmembrane region" description="Helical" evidence="3">
    <location>
        <begin position="1928"/>
        <end position="1945"/>
    </location>
</feature>